<feature type="domain" description="DUF4116" evidence="11">
    <location>
        <begin position="634"/>
        <end position="682"/>
    </location>
</feature>
<gene>
    <name evidence="12" type="ORF">CCMP2556_LOCUS5766</name>
</gene>
<keyword evidence="5 9" id="KW-1133">Transmembrane helix</keyword>
<feature type="region of interest" description="Disordered" evidence="8">
    <location>
        <begin position="515"/>
        <end position="539"/>
    </location>
</feature>
<feature type="domain" description="TM2" evidence="10">
    <location>
        <begin position="374"/>
        <end position="422"/>
    </location>
</feature>
<evidence type="ECO:0000256" key="3">
    <source>
        <dbReference type="ARBA" id="ARBA00022692"/>
    </source>
</evidence>
<proteinExistence type="inferred from homology"/>
<evidence type="ECO:0000259" key="11">
    <source>
        <dbReference type="Pfam" id="PF13475"/>
    </source>
</evidence>
<evidence type="ECO:0000313" key="12">
    <source>
        <dbReference type="EMBL" id="CAK8999708.1"/>
    </source>
</evidence>
<dbReference type="InterPro" id="IPR025197">
    <property type="entry name" value="DUF4116"/>
</dbReference>
<dbReference type="EMBL" id="CAXAMN010002447">
    <property type="protein sequence ID" value="CAK8999708.1"/>
    <property type="molecule type" value="Genomic_DNA"/>
</dbReference>
<keyword evidence="7" id="KW-0325">Glycoprotein</keyword>
<name>A0ABP0IE89_9DINO</name>
<evidence type="ECO:0000256" key="6">
    <source>
        <dbReference type="ARBA" id="ARBA00023136"/>
    </source>
</evidence>
<dbReference type="Pfam" id="PF05154">
    <property type="entry name" value="TM2"/>
    <property type="match status" value="1"/>
</dbReference>
<evidence type="ECO:0000256" key="8">
    <source>
        <dbReference type="SAM" id="MobiDB-lite"/>
    </source>
</evidence>
<evidence type="ECO:0000256" key="9">
    <source>
        <dbReference type="SAM" id="Phobius"/>
    </source>
</evidence>
<feature type="domain" description="DUF4116" evidence="11">
    <location>
        <begin position="926"/>
        <end position="968"/>
    </location>
</feature>
<evidence type="ECO:0000256" key="2">
    <source>
        <dbReference type="ARBA" id="ARBA00008284"/>
    </source>
</evidence>
<feature type="domain" description="DUF4116" evidence="11">
    <location>
        <begin position="970"/>
        <end position="1019"/>
    </location>
</feature>
<keyword evidence="6 9" id="KW-0472">Membrane</keyword>
<keyword evidence="3 9" id="KW-0812">Transmembrane</keyword>
<evidence type="ECO:0000256" key="7">
    <source>
        <dbReference type="ARBA" id="ARBA00023180"/>
    </source>
</evidence>
<accession>A0ABP0IE89</accession>
<dbReference type="InterPro" id="IPR050932">
    <property type="entry name" value="TM2D1-3-like"/>
</dbReference>
<organism evidence="12 13">
    <name type="scientific">Durusdinium trenchii</name>
    <dbReference type="NCBI Taxonomy" id="1381693"/>
    <lineage>
        <taxon>Eukaryota</taxon>
        <taxon>Sar</taxon>
        <taxon>Alveolata</taxon>
        <taxon>Dinophyceae</taxon>
        <taxon>Suessiales</taxon>
        <taxon>Symbiodiniaceae</taxon>
        <taxon>Durusdinium</taxon>
    </lineage>
</organism>
<feature type="domain" description="DUF4116" evidence="11">
    <location>
        <begin position="834"/>
        <end position="880"/>
    </location>
</feature>
<evidence type="ECO:0000259" key="10">
    <source>
        <dbReference type="Pfam" id="PF05154"/>
    </source>
</evidence>
<evidence type="ECO:0000256" key="5">
    <source>
        <dbReference type="ARBA" id="ARBA00022989"/>
    </source>
</evidence>
<comment type="subcellular location">
    <subcellularLocation>
        <location evidence="1">Membrane</location>
        <topology evidence="1">Multi-pass membrane protein</topology>
    </subcellularLocation>
</comment>
<sequence>MFTAVLLIAGSASGAQVHLSSTSQGGEPAYTNNPVCIKNKCVNPLTPGLYDLPRLSGLVWQCSQPGEVQKYLQFCKAAVDYDPAIPSPANSSVALDTITRAQDEAASTTFVYHLSGLGYEAWDFKEQERIDDEPCVSRIYELVCMTYFPRNQGSCKAGSQIPYLKPCRTSCEKYLDACNVECCDDSARCVFELSAEAGGEVSKVHGYADFEAPSAFCTGHSGSSRSGAPVTLLLALFGLQVGLGLDNTENNGSRSRSRGLVEFGLLMSLLVCAASLQGCSLEIPTHDRANWSRQPNYLIKYEHVGPGQPSSAAILNSCSVGASTRQVCSGHGQCVPWMKTPLSLAKPGDAVANMGVAFCECDSGWADPECRTVRKSQLKAFFLSLFGGFLGLDLFYMGFWLRGTLKLLTLGGFGLWWAFDIVRVGAAPTYAKQFKLNNDLPHWVFMLINVLLFGGGGLAYSMSSYARFNKMKMREGEKTHGSDEIIMDRSEGGQGIRSRGNFSYTGYGATRPEEPKLCNAKGDKGKGKGGGKGGRRDGAAIGELLPETNEEVKKEYEKEFDVTAANSKFDKSAVAQEGEEGVCFEGLADDWVQQSQKICRPNQVNYDTPRETLMIVMQRDGNQLGFTAPAMRADEEVVRAAVRQDGHALQFACQELRNNADIVLEAVRQDGHALVYASPALKARKELVLEAVHQDGHSMVFADVALREDRDVVLEAVQQDGYALSYASAALRADREVVLEAVRSTGYALLFADEKFRADKEVMFEAVQSNWQALGYASPELRNDRDVVKAAVATNRQALAMVSEELRKDPAIVQEALQADGHALVYLNQTQQADKAIVAAAIKQDGHAISYASQQIRRDLDIAMQAVSEDGITLGLLPQEVQANKSVALRAIESNVKAFQNVSEELKRDEDVQEAMLASERYALLHSVKVDGYALRTASKRMQADREIVLAAVKQNGKVLVFAPEELRKDREVVLAAVRQNGKALVFAHETLKNDKEVVMEAVAEGGHIALWHASEELQKDKEILLAVK</sequence>
<reference evidence="12 13" key="1">
    <citation type="submission" date="2024-02" db="EMBL/GenBank/DDBJ databases">
        <authorList>
            <person name="Chen Y."/>
            <person name="Shah S."/>
            <person name="Dougan E. K."/>
            <person name="Thang M."/>
            <person name="Chan C."/>
        </authorList>
    </citation>
    <scope>NUCLEOTIDE SEQUENCE [LARGE SCALE GENOMIC DNA]</scope>
</reference>
<feature type="domain" description="DUF4116" evidence="11">
    <location>
        <begin position="734"/>
        <end position="782"/>
    </location>
</feature>
<dbReference type="PANTHER" id="PTHR21016:SF7">
    <property type="entry name" value="TM2 DOMAIN-CONTAINING PROTEIN 3"/>
    <property type="match status" value="1"/>
</dbReference>
<feature type="domain" description="DUF4116" evidence="11">
    <location>
        <begin position="685"/>
        <end position="732"/>
    </location>
</feature>
<evidence type="ECO:0008006" key="14">
    <source>
        <dbReference type="Google" id="ProtNLM"/>
    </source>
</evidence>
<feature type="domain" description="DUF4116" evidence="11">
    <location>
        <begin position="784"/>
        <end position="828"/>
    </location>
</feature>
<comment type="similarity">
    <text evidence="2">Belongs to the TM2 family.</text>
</comment>
<dbReference type="InterPro" id="IPR007829">
    <property type="entry name" value="TM2"/>
</dbReference>
<dbReference type="PANTHER" id="PTHR21016">
    <property type="entry name" value="BETA-AMYLOID BINDING PROTEIN-RELATED"/>
    <property type="match status" value="1"/>
</dbReference>
<comment type="caution">
    <text evidence="12">The sequence shown here is derived from an EMBL/GenBank/DDBJ whole genome shotgun (WGS) entry which is preliminary data.</text>
</comment>
<keyword evidence="13" id="KW-1185">Reference proteome</keyword>
<protein>
    <recommendedName>
        <fullName evidence="14">TM2 domain-containing protein</fullName>
    </recommendedName>
</protein>
<evidence type="ECO:0000256" key="1">
    <source>
        <dbReference type="ARBA" id="ARBA00004141"/>
    </source>
</evidence>
<evidence type="ECO:0000256" key="4">
    <source>
        <dbReference type="ARBA" id="ARBA00022729"/>
    </source>
</evidence>
<keyword evidence="4" id="KW-0732">Signal</keyword>
<evidence type="ECO:0000313" key="13">
    <source>
        <dbReference type="Proteomes" id="UP001642484"/>
    </source>
</evidence>
<feature type="compositionally biased region" description="Basic and acidic residues" evidence="8">
    <location>
        <begin position="515"/>
        <end position="526"/>
    </location>
</feature>
<dbReference type="Pfam" id="PF13475">
    <property type="entry name" value="DUF4116"/>
    <property type="match status" value="7"/>
</dbReference>
<dbReference type="Proteomes" id="UP001642484">
    <property type="component" value="Unassembled WGS sequence"/>
</dbReference>
<feature type="transmembrane region" description="Helical" evidence="9">
    <location>
        <begin position="443"/>
        <end position="463"/>
    </location>
</feature>